<protein>
    <submittedName>
        <fullName evidence="1">Uncharacterized protein</fullName>
    </submittedName>
</protein>
<gene>
    <name evidence="1" type="ORF">EGYM00163_LOCUS23730</name>
</gene>
<sequence length="104" mass="11281">MVLDNQKMEPQCSTVPTVTLCSVQGGVITRGCKALSGYKNEDVIIRCKASGIHLIASGEHAVSCPQILPHIIALNGAAIQWRRYTDPSEHQRRPQRCANGVTGQ</sequence>
<dbReference type="AlphaFoldDB" id="A0A7S4D0U7"/>
<accession>A0A7S4D0U7</accession>
<reference evidence="1" key="1">
    <citation type="submission" date="2021-01" db="EMBL/GenBank/DDBJ databases">
        <authorList>
            <person name="Corre E."/>
            <person name="Pelletier E."/>
            <person name="Niang G."/>
            <person name="Scheremetjew M."/>
            <person name="Finn R."/>
            <person name="Kale V."/>
            <person name="Holt S."/>
            <person name="Cochrane G."/>
            <person name="Meng A."/>
            <person name="Brown T."/>
            <person name="Cohen L."/>
        </authorList>
    </citation>
    <scope>NUCLEOTIDE SEQUENCE</scope>
    <source>
        <strain evidence="1">CCMP1594</strain>
    </source>
</reference>
<organism evidence="1">
    <name type="scientific">Eutreptiella gymnastica</name>
    <dbReference type="NCBI Taxonomy" id="73025"/>
    <lineage>
        <taxon>Eukaryota</taxon>
        <taxon>Discoba</taxon>
        <taxon>Euglenozoa</taxon>
        <taxon>Euglenida</taxon>
        <taxon>Spirocuta</taxon>
        <taxon>Euglenophyceae</taxon>
        <taxon>Eutreptiales</taxon>
        <taxon>Eutreptiaceae</taxon>
        <taxon>Eutreptiella</taxon>
    </lineage>
</organism>
<proteinExistence type="predicted"/>
<dbReference type="EMBL" id="HBJA01067409">
    <property type="protein sequence ID" value="CAE0812580.1"/>
    <property type="molecule type" value="Transcribed_RNA"/>
</dbReference>
<name>A0A7S4D0U7_9EUGL</name>
<evidence type="ECO:0000313" key="1">
    <source>
        <dbReference type="EMBL" id="CAE0812580.1"/>
    </source>
</evidence>